<organism evidence="1 2">
    <name type="scientific">Necator americanus</name>
    <name type="common">Human hookworm</name>
    <dbReference type="NCBI Taxonomy" id="51031"/>
    <lineage>
        <taxon>Eukaryota</taxon>
        <taxon>Metazoa</taxon>
        <taxon>Ecdysozoa</taxon>
        <taxon>Nematoda</taxon>
        <taxon>Chromadorea</taxon>
        <taxon>Rhabditida</taxon>
        <taxon>Rhabditina</taxon>
        <taxon>Rhabditomorpha</taxon>
        <taxon>Strongyloidea</taxon>
        <taxon>Ancylostomatidae</taxon>
        <taxon>Bunostominae</taxon>
        <taxon>Necator</taxon>
    </lineage>
</organism>
<name>W2TZC3_NECAM</name>
<keyword evidence="2" id="KW-1185">Reference proteome</keyword>
<dbReference type="AlphaFoldDB" id="W2TZC3"/>
<sequence>MVRELSRTKQVELVDCINEGLKSLVQDITKEMRSMIKAEQKRQTKFIDDESDLEEQTRSILETDCRRHPADMLRLWQKKPRRK</sequence>
<dbReference type="Proteomes" id="UP000053676">
    <property type="component" value="Unassembled WGS sequence"/>
</dbReference>
<accession>W2TZC3</accession>
<proteinExistence type="predicted"/>
<gene>
    <name evidence="1" type="ORF">NECAME_05740</name>
</gene>
<protein>
    <submittedName>
        <fullName evidence="1">Uncharacterized protein</fullName>
    </submittedName>
</protein>
<dbReference type="KEGG" id="nai:NECAME_05740"/>
<evidence type="ECO:0000313" key="2">
    <source>
        <dbReference type="Proteomes" id="UP000053676"/>
    </source>
</evidence>
<dbReference type="EMBL" id="KI657457">
    <property type="protein sequence ID" value="ETN87019.1"/>
    <property type="molecule type" value="Genomic_DNA"/>
</dbReference>
<evidence type="ECO:0000313" key="1">
    <source>
        <dbReference type="EMBL" id="ETN87019.1"/>
    </source>
</evidence>
<reference evidence="2" key="1">
    <citation type="journal article" date="2014" name="Nat. Genet.">
        <title>Genome of the human hookworm Necator americanus.</title>
        <authorList>
            <person name="Tang Y.T."/>
            <person name="Gao X."/>
            <person name="Rosa B.A."/>
            <person name="Abubucker S."/>
            <person name="Hallsworth-Pepin K."/>
            <person name="Martin J."/>
            <person name="Tyagi R."/>
            <person name="Heizer E."/>
            <person name="Zhang X."/>
            <person name="Bhonagiri-Palsikar V."/>
            <person name="Minx P."/>
            <person name="Warren W.C."/>
            <person name="Wang Q."/>
            <person name="Zhan B."/>
            <person name="Hotez P.J."/>
            <person name="Sternberg P.W."/>
            <person name="Dougall A."/>
            <person name="Gaze S.T."/>
            <person name="Mulvenna J."/>
            <person name="Sotillo J."/>
            <person name="Ranganathan S."/>
            <person name="Rabelo E.M."/>
            <person name="Wilson R.K."/>
            <person name="Felgner P.L."/>
            <person name="Bethony J."/>
            <person name="Hawdon J.M."/>
            <person name="Gasser R.B."/>
            <person name="Loukas A."/>
            <person name="Mitreva M."/>
        </authorList>
    </citation>
    <scope>NUCLEOTIDE SEQUENCE [LARGE SCALE GENOMIC DNA]</scope>
</reference>